<feature type="domain" description="Nitrite/Sulfite reductase ferredoxin-like" evidence="8">
    <location>
        <begin position="24"/>
        <end position="81"/>
    </location>
</feature>
<dbReference type="InterPro" id="IPR006067">
    <property type="entry name" value="NO2/SO3_Rdtase_4Fe4S_dom"/>
</dbReference>
<dbReference type="Gene3D" id="3.10.20.30">
    <property type="match status" value="1"/>
</dbReference>
<reference evidence="9" key="1">
    <citation type="journal article" date="2020" name="mSystems">
        <title>Genome- and Community-Level Interaction Insights into Carbon Utilization and Element Cycling Functions of Hydrothermarchaeota in Hydrothermal Sediment.</title>
        <authorList>
            <person name="Zhou Z."/>
            <person name="Liu Y."/>
            <person name="Xu W."/>
            <person name="Pan J."/>
            <person name="Luo Z.H."/>
            <person name="Li M."/>
        </authorList>
    </citation>
    <scope>NUCLEOTIDE SEQUENCE [LARGE SCALE GENOMIC DNA]</scope>
    <source>
        <strain evidence="9">HyVt-501</strain>
    </source>
</reference>
<dbReference type="InterPro" id="IPR045854">
    <property type="entry name" value="NO2/SO3_Rdtase_4Fe4S_sf"/>
</dbReference>
<proteinExistence type="predicted"/>
<dbReference type="Pfam" id="PF01077">
    <property type="entry name" value="NIR_SIR"/>
    <property type="match status" value="2"/>
</dbReference>
<feature type="domain" description="Nitrite/Sulfite reductase ferredoxin-like" evidence="8">
    <location>
        <begin position="269"/>
        <end position="329"/>
    </location>
</feature>
<sequence>EVPEEDLVRLQWYGLYHDKPRIGTFVLRIKLPGGRITPEQLKVVGELARRFNNYAELTSRQDIQLHYVRLEDVPSVFETLRGAGLFRPGPCGDTVRNITSCAVAGLDRDELFSIEGSLRELTDFFSDPSHRDYFDLPRKFKISLSACPYHCNHPELHDLAFVGALREGRAGFAVWVGGGLSSTPRIARPLGIFIPPDRVLEVALAVLDLWREDPENRKSFVKARIKYLVDRLGAEGFRERLLERLSFQPEPLEREPEQIRRDFHEGVRPQKEEGLYYIGFPVPVGRLSGDQLLRIADFALEENLEIRISQRQNLILGNVPEERLEDTVDFMKKVGLSLNLSRTRALSTACTSDPFCNYSVGSAKEILTEIIDYLEGELGDLGDVIIGCDGCPHACAHHWLSDIGLQATHIRHPDGSIETGLNVILGGGYGRLAGVGRIVLKRATVEDTKVYLKNLLSAYRKSGKETIQEFVRELSDEDLLRVMRGGEVVTVTEEKGVRVRMMGPLTRLTGGLSELWVEAGTVRELIDKLEVLYPGVKNRLLKEDGEIKSAINVFVNEEDVKYLKGLDTELKEGDEVQFILA</sequence>
<keyword evidence="6" id="KW-0411">Iron-sulfur</keyword>
<keyword evidence="2" id="KW-0349">Heme</keyword>
<feature type="domain" description="Nitrite/sulphite reductase 4Fe-4S" evidence="7">
    <location>
        <begin position="91"/>
        <end position="246"/>
    </location>
</feature>
<evidence type="ECO:0000259" key="7">
    <source>
        <dbReference type="Pfam" id="PF01077"/>
    </source>
</evidence>
<accession>A0A7C5Q9K4</accession>
<evidence type="ECO:0000256" key="5">
    <source>
        <dbReference type="ARBA" id="ARBA00023004"/>
    </source>
</evidence>
<dbReference type="InterPro" id="IPR005117">
    <property type="entry name" value="NiRdtase/SiRdtase_haem-b_fer"/>
</dbReference>
<dbReference type="InterPro" id="IPR003749">
    <property type="entry name" value="ThiS/MoaD-like"/>
</dbReference>
<evidence type="ECO:0000313" key="9">
    <source>
        <dbReference type="EMBL" id="HHJ64159.1"/>
    </source>
</evidence>
<dbReference type="Gene3D" id="3.30.413.10">
    <property type="entry name" value="Sulfite Reductase Hemoprotein, domain 1"/>
    <property type="match status" value="2"/>
</dbReference>
<dbReference type="InterPro" id="IPR012675">
    <property type="entry name" value="Beta-grasp_dom_sf"/>
</dbReference>
<dbReference type="PANTHER" id="PTHR32439">
    <property type="entry name" value="FERREDOXIN--NITRITE REDUCTASE, CHLOROPLASTIC"/>
    <property type="match status" value="1"/>
</dbReference>
<dbReference type="PANTHER" id="PTHR32439:SF9">
    <property type="entry name" value="BLR3264 PROTEIN"/>
    <property type="match status" value="1"/>
</dbReference>
<dbReference type="SUPFAM" id="SSF56014">
    <property type="entry name" value="Nitrite and sulphite reductase 4Fe-4S domain-like"/>
    <property type="match status" value="2"/>
</dbReference>
<evidence type="ECO:0000256" key="1">
    <source>
        <dbReference type="ARBA" id="ARBA00022485"/>
    </source>
</evidence>
<dbReference type="GO" id="GO:0051539">
    <property type="term" value="F:4 iron, 4 sulfur cluster binding"/>
    <property type="evidence" value="ECO:0007669"/>
    <property type="project" value="UniProtKB-KW"/>
</dbReference>
<dbReference type="InterPro" id="IPR051329">
    <property type="entry name" value="NIR_SIR_4Fe-4S"/>
</dbReference>
<dbReference type="GO" id="GO:0020037">
    <property type="term" value="F:heme binding"/>
    <property type="evidence" value="ECO:0007669"/>
    <property type="project" value="InterPro"/>
</dbReference>
<keyword evidence="5" id="KW-0408">Iron</keyword>
<dbReference type="InterPro" id="IPR016155">
    <property type="entry name" value="Mopterin_synth/thiamin_S_b"/>
</dbReference>
<dbReference type="GO" id="GO:0016491">
    <property type="term" value="F:oxidoreductase activity"/>
    <property type="evidence" value="ECO:0007669"/>
    <property type="project" value="UniProtKB-KW"/>
</dbReference>
<evidence type="ECO:0000256" key="3">
    <source>
        <dbReference type="ARBA" id="ARBA00022723"/>
    </source>
</evidence>
<evidence type="ECO:0000256" key="2">
    <source>
        <dbReference type="ARBA" id="ARBA00022617"/>
    </source>
</evidence>
<evidence type="ECO:0000259" key="8">
    <source>
        <dbReference type="Pfam" id="PF03460"/>
    </source>
</evidence>
<dbReference type="SUPFAM" id="SSF55124">
    <property type="entry name" value="Nitrite/Sulfite reductase N-terminal domain-like"/>
    <property type="match status" value="2"/>
</dbReference>
<keyword evidence="1" id="KW-0004">4Fe-4S</keyword>
<dbReference type="GO" id="GO:0046872">
    <property type="term" value="F:metal ion binding"/>
    <property type="evidence" value="ECO:0007669"/>
    <property type="project" value="UniProtKB-KW"/>
</dbReference>
<dbReference type="Gene3D" id="3.90.480.20">
    <property type="match status" value="1"/>
</dbReference>
<comment type="caution">
    <text evidence="9">The sequence shown here is derived from an EMBL/GenBank/DDBJ whole genome shotgun (WGS) entry which is preliminary data.</text>
</comment>
<name>A0A7C5Q9K4_AQUAO</name>
<dbReference type="EMBL" id="DRNB01000165">
    <property type="protein sequence ID" value="HHJ64159.1"/>
    <property type="molecule type" value="Genomic_DNA"/>
</dbReference>
<organism evidence="9">
    <name type="scientific">Aquifex aeolicus</name>
    <dbReference type="NCBI Taxonomy" id="63363"/>
    <lineage>
        <taxon>Bacteria</taxon>
        <taxon>Pseudomonadati</taxon>
        <taxon>Aquificota</taxon>
        <taxon>Aquificia</taxon>
        <taxon>Aquificales</taxon>
        <taxon>Aquificaceae</taxon>
        <taxon>Aquifex</taxon>
    </lineage>
</organism>
<dbReference type="Proteomes" id="UP000885792">
    <property type="component" value="Unassembled WGS sequence"/>
</dbReference>
<dbReference type="InterPro" id="IPR036136">
    <property type="entry name" value="Nit/Sulf_reduc_fer-like_dom_sf"/>
</dbReference>
<dbReference type="Pfam" id="PF03460">
    <property type="entry name" value="NIR_SIR_ferr"/>
    <property type="match status" value="2"/>
</dbReference>
<keyword evidence="3" id="KW-0479">Metal-binding</keyword>
<gene>
    <name evidence="9" type="ORF">ENJ61_04550</name>
</gene>
<feature type="non-terminal residue" evidence="9">
    <location>
        <position position="581"/>
    </location>
</feature>
<protein>
    <submittedName>
        <fullName evidence="9">Phosphoadenylyl-sulfate reductase</fullName>
    </submittedName>
</protein>
<keyword evidence="4" id="KW-0560">Oxidoreductase</keyword>
<evidence type="ECO:0000256" key="4">
    <source>
        <dbReference type="ARBA" id="ARBA00023002"/>
    </source>
</evidence>
<dbReference type="SUPFAM" id="SSF54285">
    <property type="entry name" value="MoaD/ThiS"/>
    <property type="match status" value="1"/>
</dbReference>
<feature type="non-terminal residue" evidence="9">
    <location>
        <position position="1"/>
    </location>
</feature>
<feature type="domain" description="Nitrite/sulphite reductase 4Fe-4S" evidence="7">
    <location>
        <begin position="386"/>
        <end position="472"/>
    </location>
</feature>
<evidence type="ECO:0000256" key="6">
    <source>
        <dbReference type="ARBA" id="ARBA00023014"/>
    </source>
</evidence>
<dbReference type="Pfam" id="PF02597">
    <property type="entry name" value="ThiS"/>
    <property type="match status" value="1"/>
</dbReference>
<dbReference type="AlphaFoldDB" id="A0A7C5Q9K4"/>